<keyword evidence="7" id="KW-1185">Reference proteome</keyword>
<accession>A0A494X5U1</accession>
<protein>
    <submittedName>
        <fullName evidence="6">Dihydrodipicolinate synthase family protein</fullName>
    </submittedName>
</protein>
<sequence length="292" mass="31971">MLTIFKEDGSFDWEGNKALIEHLLRGGVHGIFVLGSSGEFSHLSVDERKEFAEFAVNYIAGRVPVVVGTSSCNTREVVELTQHATEIGADGAVIVTPYYWGLSEENLYLHYATVAETVDIPIILYHFPDNTGQSLSPALVARLAKDFSNIVGIKDTVDSIAHIRELILQVKAVRPDFSVLAGYDDHLLNTLAMGGDGAIPGTANFAPQVTVNIYNNFVRGNLQESINWHRQLLKLPRIYTLDKPAIGVLKEACRLCGVPVGTTVRQPAGRPDETVLTKLKIMLDEAGLLRTC</sequence>
<dbReference type="Proteomes" id="UP000271256">
    <property type="component" value="Unassembled WGS sequence"/>
</dbReference>
<comment type="caution">
    <text evidence="6">The sequence shown here is derived from an EMBL/GenBank/DDBJ whole genome shotgun (WGS) entry which is preliminary data.</text>
</comment>
<evidence type="ECO:0000256" key="5">
    <source>
        <dbReference type="PIRSR" id="PIRSR001365-2"/>
    </source>
</evidence>
<evidence type="ECO:0000256" key="3">
    <source>
        <dbReference type="PIRNR" id="PIRNR001365"/>
    </source>
</evidence>
<evidence type="ECO:0000313" key="7">
    <source>
        <dbReference type="Proteomes" id="UP000271256"/>
    </source>
</evidence>
<comment type="similarity">
    <text evidence="3">Belongs to the DapA family.</text>
</comment>
<organism evidence="6 7">
    <name type="scientific">Desulfofundulus salinus</name>
    <dbReference type="NCBI Taxonomy" id="2419843"/>
    <lineage>
        <taxon>Bacteria</taxon>
        <taxon>Bacillati</taxon>
        <taxon>Bacillota</taxon>
        <taxon>Clostridia</taxon>
        <taxon>Eubacteriales</taxon>
        <taxon>Peptococcaceae</taxon>
        <taxon>Desulfofundulus</taxon>
    </lineage>
</organism>
<dbReference type="PANTHER" id="PTHR12128:SF28">
    <property type="entry name" value="2-DEHYDRO-3-DEOXY-D-GLUCONATE ALDOLASE YAGE-RELATED"/>
    <property type="match status" value="1"/>
</dbReference>
<dbReference type="EMBL" id="RBWE01000001">
    <property type="protein sequence ID" value="RKO68144.1"/>
    <property type="molecule type" value="Genomic_DNA"/>
</dbReference>
<dbReference type="SMART" id="SM01130">
    <property type="entry name" value="DHDPS"/>
    <property type="match status" value="1"/>
</dbReference>
<dbReference type="Gene3D" id="3.20.20.70">
    <property type="entry name" value="Aldolase class I"/>
    <property type="match status" value="1"/>
</dbReference>
<evidence type="ECO:0000256" key="2">
    <source>
        <dbReference type="ARBA" id="ARBA00023270"/>
    </source>
</evidence>
<evidence type="ECO:0000256" key="4">
    <source>
        <dbReference type="PIRSR" id="PIRSR001365-1"/>
    </source>
</evidence>
<evidence type="ECO:0000256" key="1">
    <source>
        <dbReference type="ARBA" id="ARBA00023239"/>
    </source>
</evidence>
<dbReference type="InterPro" id="IPR020625">
    <property type="entry name" value="Schiff_base-form_aldolases_AS"/>
</dbReference>
<reference evidence="6 7" key="1">
    <citation type="submission" date="2018-10" db="EMBL/GenBank/DDBJ databases">
        <authorList>
            <person name="Grouzdev D.S."/>
            <person name="Krutkina M.S."/>
            <person name="Tourova T.P."/>
            <person name="Nazina T.N."/>
        </authorList>
    </citation>
    <scope>NUCLEOTIDE SEQUENCE [LARGE SCALE GENOMIC DNA]</scope>
    <source>
        <strain evidence="6 7">435</strain>
    </source>
</reference>
<evidence type="ECO:0000313" key="6">
    <source>
        <dbReference type="EMBL" id="RKO68144.1"/>
    </source>
</evidence>
<dbReference type="PROSITE" id="PS00666">
    <property type="entry name" value="DHDPS_2"/>
    <property type="match status" value="1"/>
</dbReference>
<gene>
    <name evidence="6" type="ORF">D7024_08715</name>
</gene>
<feature type="active site" description="Schiff-base intermediate with substrate" evidence="4">
    <location>
        <position position="154"/>
    </location>
</feature>
<dbReference type="InterPro" id="IPR002220">
    <property type="entry name" value="DapA-like"/>
</dbReference>
<feature type="active site" description="Proton donor/acceptor" evidence="4">
    <location>
        <position position="125"/>
    </location>
</feature>
<dbReference type="OrthoDB" id="9782828at2"/>
<dbReference type="PRINTS" id="PR00146">
    <property type="entry name" value="DHPICSNTHASE"/>
</dbReference>
<name>A0A494X5U1_9FIRM</name>
<proteinExistence type="inferred from homology"/>
<feature type="binding site" evidence="5">
    <location>
        <position position="199"/>
    </location>
    <ligand>
        <name>pyruvate</name>
        <dbReference type="ChEBI" id="CHEBI:15361"/>
    </ligand>
</feature>
<keyword evidence="2" id="KW-0704">Schiff base</keyword>
<dbReference type="GO" id="GO:0016829">
    <property type="term" value="F:lyase activity"/>
    <property type="evidence" value="ECO:0007669"/>
    <property type="project" value="UniProtKB-KW"/>
</dbReference>
<dbReference type="CDD" id="cd00408">
    <property type="entry name" value="DHDPS-like"/>
    <property type="match status" value="1"/>
</dbReference>
<dbReference type="SUPFAM" id="SSF51569">
    <property type="entry name" value="Aldolase"/>
    <property type="match status" value="1"/>
</dbReference>
<dbReference type="AlphaFoldDB" id="A0A494X5U1"/>
<dbReference type="PANTHER" id="PTHR12128">
    <property type="entry name" value="DIHYDRODIPICOLINATE SYNTHASE"/>
    <property type="match status" value="1"/>
</dbReference>
<dbReference type="InterPro" id="IPR013785">
    <property type="entry name" value="Aldolase_TIM"/>
</dbReference>
<dbReference type="GO" id="GO:0005829">
    <property type="term" value="C:cytosol"/>
    <property type="evidence" value="ECO:0007669"/>
    <property type="project" value="TreeGrafter"/>
</dbReference>
<dbReference type="PIRSF" id="PIRSF001365">
    <property type="entry name" value="DHDPS"/>
    <property type="match status" value="1"/>
</dbReference>
<dbReference type="Pfam" id="PF00701">
    <property type="entry name" value="DHDPS"/>
    <property type="match status" value="1"/>
</dbReference>
<keyword evidence="1 3" id="KW-0456">Lyase</keyword>